<proteinExistence type="inferred from homology"/>
<comment type="similarity">
    <text evidence="1">Belongs to the DIP2 family.</text>
</comment>
<dbReference type="Pfam" id="PF23024">
    <property type="entry name" value="AMP-dom_DIP2-like"/>
    <property type="match status" value="1"/>
</dbReference>
<evidence type="ECO:0000256" key="3">
    <source>
        <dbReference type="SAM" id="MobiDB-lite"/>
    </source>
</evidence>
<dbReference type="FunFam" id="3.30.300.30:FF:000001">
    <property type="entry name" value="DIP2 disco-interacting protein 2 homolog C"/>
    <property type="match status" value="1"/>
</dbReference>
<feature type="compositionally biased region" description="Polar residues" evidence="3">
    <location>
        <begin position="97"/>
        <end position="109"/>
    </location>
</feature>
<feature type="region of interest" description="Disordered" evidence="3">
    <location>
        <begin position="272"/>
        <end position="297"/>
    </location>
</feature>
<dbReference type="InterPro" id="IPR025110">
    <property type="entry name" value="AMP-bd_C"/>
</dbReference>
<gene>
    <name evidence="5" type="ORF">EGK_13149</name>
</gene>
<dbReference type="FunFam" id="3.30.300.30:FF:000003">
    <property type="entry name" value="DIP2 disco-interacting protein 2 homolog A"/>
    <property type="match status" value="1"/>
</dbReference>
<dbReference type="PANTHER" id="PTHR22754:SF34">
    <property type="entry name" value="DISCO-INTERACTING PROTEIN 2 HOMOLOG A"/>
    <property type="match status" value="1"/>
</dbReference>
<dbReference type="InterPro" id="IPR037337">
    <property type="entry name" value="Dip2-like_dom"/>
</dbReference>
<name>G7MM95_MACMU</name>
<dbReference type="FunFam" id="3.40.50.12780:FF:000004">
    <property type="entry name" value="Disco interacting protein 2 homolog A"/>
    <property type="match status" value="1"/>
</dbReference>
<dbReference type="PANTHER" id="PTHR22754">
    <property type="entry name" value="DISCO-INTERACTING PROTEIN 2 DIP2 -RELATED"/>
    <property type="match status" value="1"/>
</dbReference>
<dbReference type="InterPro" id="IPR010506">
    <property type="entry name" value="DMAP1-bd"/>
</dbReference>
<feature type="non-terminal residue" evidence="5">
    <location>
        <position position="1"/>
    </location>
</feature>
<feature type="compositionally biased region" description="Low complexity" evidence="3">
    <location>
        <begin position="144"/>
        <end position="180"/>
    </location>
</feature>
<sequence>GDITQKGYEKKRAKLLARYIPLIQGIDPSLQAENRIPGPSQTTAAAPKQQKSRPTTSRDERFRSDVHTEAVQAALAKYKERKMPMPSKRRSVLVHSSVETYTPPDTSSASEDEGSLRRPGRLTSTPLQSHSSVEPWLDRVIQGSSTSSSASSTSSHPGGRPTAAPSAAATPGAAAATALAGREAHTHIDLHSAPPDVTTGLVEHSYFERPQVASVRSVPRGCSGSMLETADGVPVNSRVSSKIQQLLNTLKRPKRPPLKEFFVDDFEELLEVQQPDPNQPKPEGSETSVLRGEPLTAGVPRPPSLLATLQRWGTAQPKSPCLTALDTTGKATYTLTYGKCKLWSRSLKLAYTLLNKLTSKNEPLLKPGDRVALVFPNSDPVMFMVAFYGCLLAELVPVPIEVPLTRKDAGSQQVGFLLGSCGVSLALTTDACQKGLPKAQTGEVATFKGWPPLSWLVIDGKHLARPPKDWHPLTQDTRTGTAYIEYKTSKEGSTVGVTVSHASLLAQCRALTQACGYSEAETLTNVLDFKRDAGLWHGVLTSVMNRMHVVSIPYALMKANPLSWIQKVCFYKARAALVKSRDMHWSLLAQRGQRDVSLSSLRMLIVADGANPWSISSCDAFLNVFQSRGLRPEVICPCASSPEALTVAIRSPLHTAELPWSCALPVRIQAHLYGSTLVPGSPLFASLVLTVQDVGQVMPGDGVSLCHQAGVRASLLFPPTGRCTHGAASSAACWPDRAPLHSVQAVPVTAGGAPVFDRPFTRTGLLGFIGPDNLVFIVGKLDGLMVTGVRRHNADDVVATALAVEPMKFVYRGRIAVFSVTVLHDDRIVLVAEQRPDASEEDSFQWMSRVLQAIDSIHQVGVYCLALVPANTLPKAPLGGIHISETKQRFLEGTLHPCNVLMCPHTCVTNLPKPRQKPPEVGPASMIVGNLVAGKRIAQASGRELAHLEDSDQARKFLFLADVLQWRAHTTPDHPLFLLLNAKGTVTSTATCVQLHKRAERVAAALMEKGRLSVGDHVALVYPPGVDLIAAFYGCLYCGCVPVTVRPPHPQNLGTTLPTVKMIVEVSKSACVLTTQAVTRLLRSKEAAAAVDIRTWPTILDTDDIPKKKVASIFRPPSPDVLAYLDFSVSTTGILAGVKMSHAATSALCRSIKLQCELYPSRQIAICLDPYCGLGFALWCLCSVYSGHQSVLVPPLELESNVSLWLSAVSQYKARVTFCSYSVMEMCTKGLGAQTGVLRMKGVNLSCVRTCMVVAEERPRIALTQSFSKLFKDLGLPARAVSTTFGCRVNVAICLQGTAGPDPTTVYVDMRALRHDRVRLVERGSPHSLPLMESGKILPGVKVIIAHTETKGPLGDSHLGEIWVSSPHNATGYYTVYGEEALHADHFSARLSFGDTQTIWARTGYLGFLRRTELTDASGGRHDALYVVGSLDETLELRGMRYHPIDIETSVIRAHRNVAECAVFTWTNLLVVVVELDGLEQDALDLVALVTNVVLEEHYLVVGVVVIVDPGVIPINSRGEKQRMHLRDGFLADQLDPIYVAYNM</sequence>
<organism evidence="5">
    <name type="scientific">Macaca mulatta</name>
    <name type="common">Rhesus macaque</name>
    <dbReference type="NCBI Taxonomy" id="9544"/>
    <lineage>
        <taxon>Eukaryota</taxon>
        <taxon>Metazoa</taxon>
        <taxon>Chordata</taxon>
        <taxon>Craniata</taxon>
        <taxon>Vertebrata</taxon>
        <taxon>Euteleostomi</taxon>
        <taxon>Mammalia</taxon>
        <taxon>Eutheria</taxon>
        <taxon>Euarchontoglires</taxon>
        <taxon>Primates</taxon>
        <taxon>Haplorrhini</taxon>
        <taxon>Catarrhini</taxon>
        <taxon>Cercopithecidae</taxon>
        <taxon>Cercopithecinae</taxon>
        <taxon>Macaca</taxon>
    </lineage>
</organism>
<evidence type="ECO:0000256" key="1">
    <source>
        <dbReference type="ARBA" id="ARBA00007735"/>
    </source>
</evidence>
<dbReference type="SMART" id="SM01137">
    <property type="entry name" value="DMAP_binding"/>
    <property type="match status" value="1"/>
</dbReference>
<dbReference type="EMBL" id="CM001255">
    <property type="protein sequence ID" value="EHH16897.1"/>
    <property type="molecule type" value="Genomic_DNA"/>
</dbReference>
<dbReference type="PROSITE" id="PS51912">
    <property type="entry name" value="DMAP1_BIND"/>
    <property type="match status" value="1"/>
</dbReference>
<protein>
    <recommendedName>
        <fullName evidence="4">DMAP1-binding domain-containing protein</fullName>
    </recommendedName>
</protein>
<dbReference type="Pfam" id="PF00501">
    <property type="entry name" value="AMP-binding"/>
    <property type="match status" value="2"/>
</dbReference>
<feature type="region of interest" description="Disordered" evidence="3">
    <location>
        <begin position="30"/>
        <end position="180"/>
    </location>
</feature>
<accession>G7MM95</accession>
<feature type="non-terminal residue" evidence="5">
    <location>
        <position position="1544"/>
    </location>
</feature>
<feature type="compositionally biased region" description="Polar residues" evidence="3">
    <location>
        <begin position="122"/>
        <end position="132"/>
    </location>
</feature>
<feature type="domain" description="DMAP1-binding" evidence="4">
    <location>
        <begin position="1"/>
        <end position="97"/>
    </location>
</feature>
<dbReference type="CDD" id="cd05905">
    <property type="entry name" value="Dip2"/>
    <property type="match status" value="1"/>
</dbReference>
<dbReference type="InterPro" id="IPR042099">
    <property type="entry name" value="ANL_N_sf"/>
</dbReference>
<dbReference type="Pfam" id="PF06464">
    <property type="entry name" value="DMAP_binding"/>
    <property type="match status" value="1"/>
</dbReference>
<reference evidence="5" key="1">
    <citation type="journal article" date="2011" name="Nat. Biotechnol.">
        <title>Genome sequencing and comparison of two nonhuman primate animal models, the cynomolgus and Chinese rhesus macaques.</title>
        <authorList>
            <person name="Yan G."/>
            <person name="Zhang G."/>
            <person name="Fang X."/>
            <person name="Zhang Y."/>
            <person name="Li C."/>
            <person name="Ling F."/>
            <person name="Cooper D.N."/>
            <person name="Li Q."/>
            <person name="Li Y."/>
            <person name="van Gool A.J."/>
            <person name="Du H."/>
            <person name="Chen J."/>
            <person name="Chen R."/>
            <person name="Zhang P."/>
            <person name="Huang Z."/>
            <person name="Thompson J.R."/>
            <person name="Meng Y."/>
            <person name="Bai Y."/>
            <person name="Wang J."/>
            <person name="Zhuo M."/>
            <person name="Wang T."/>
            <person name="Huang Y."/>
            <person name="Wei L."/>
            <person name="Li J."/>
            <person name="Wang Z."/>
            <person name="Hu H."/>
            <person name="Yang P."/>
            <person name="Le L."/>
            <person name="Stenson P.D."/>
            <person name="Li B."/>
            <person name="Liu X."/>
            <person name="Ball E.V."/>
            <person name="An N."/>
            <person name="Huang Q."/>
            <person name="Zhang Y."/>
            <person name="Fan W."/>
            <person name="Zhang X."/>
            <person name="Li Y."/>
            <person name="Wang W."/>
            <person name="Katze M.G."/>
            <person name="Su B."/>
            <person name="Nielsen R."/>
            <person name="Yang H."/>
            <person name="Wang J."/>
            <person name="Wang X."/>
            <person name="Wang J."/>
        </authorList>
    </citation>
    <scope>NUCLEOTIDE SEQUENCE [LARGE SCALE GENOMIC DNA]</scope>
    <source>
        <strain evidence="5">CR-5</strain>
    </source>
</reference>
<evidence type="ECO:0000256" key="2">
    <source>
        <dbReference type="ARBA" id="ARBA00022553"/>
    </source>
</evidence>
<dbReference type="Proteomes" id="UP000013456">
    <property type="component" value="Chromosome 3"/>
</dbReference>
<evidence type="ECO:0000259" key="4">
    <source>
        <dbReference type="PROSITE" id="PS51912"/>
    </source>
</evidence>
<dbReference type="InterPro" id="IPR045851">
    <property type="entry name" value="AMP-bd_C_sf"/>
</dbReference>
<keyword evidence="2" id="KW-0597">Phosphoprotein</keyword>
<dbReference type="Gene3D" id="3.40.50.12780">
    <property type="entry name" value="N-terminal domain of ligase-like"/>
    <property type="match status" value="2"/>
</dbReference>
<evidence type="ECO:0000313" key="5">
    <source>
        <dbReference type="EMBL" id="EHH16897.1"/>
    </source>
</evidence>
<dbReference type="Gene3D" id="3.30.300.30">
    <property type="match status" value="2"/>
</dbReference>
<feature type="compositionally biased region" description="Basic and acidic residues" evidence="3">
    <location>
        <begin position="56"/>
        <end position="68"/>
    </location>
</feature>
<dbReference type="InterPro" id="IPR000873">
    <property type="entry name" value="AMP-dep_synth/lig_dom"/>
</dbReference>
<dbReference type="SUPFAM" id="SSF56801">
    <property type="entry name" value="Acetyl-CoA synthetase-like"/>
    <property type="match status" value="2"/>
</dbReference>